<keyword evidence="2" id="KW-1185">Reference proteome</keyword>
<evidence type="ECO:0000313" key="1">
    <source>
        <dbReference type="EMBL" id="MBC9795274.1"/>
    </source>
</evidence>
<dbReference type="RefSeq" id="WP_187964428.1">
    <property type="nucleotide sequence ID" value="NZ_JACVDC010000008.1"/>
</dbReference>
<dbReference type="Proteomes" id="UP000653730">
    <property type="component" value="Unassembled WGS sequence"/>
</dbReference>
<organism evidence="1 2">
    <name type="scientific">Sinomicrobium weinanense</name>
    <dbReference type="NCBI Taxonomy" id="2842200"/>
    <lineage>
        <taxon>Bacteria</taxon>
        <taxon>Pseudomonadati</taxon>
        <taxon>Bacteroidota</taxon>
        <taxon>Flavobacteriia</taxon>
        <taxon>Flavobacteriales</taxon>
        <taxon>Flavobacteriaceae</taxon>
        <taxon>Sinomicrobium</taxon>
    </lineage>
</organism>
<accession>A0A926JQ11</accession>
<comment type="caution">
    <text evidence="1">The sequence shown here is derived from an EMBL/GenBank/DDBJ whole genome shotgun (WGS) entry which is preliminary data.</text>
</comment>
<dbReference type="EMBL" id="JACVDC010000008">
    <property type="protein sequence ID" value="MBC9795274.1"/>
    <property type="molecule type" value="Genomic_DNA"/>
</dbReference>
<protein>
    <submittedName>
        <fullName evidence="1">Uncharacterized protein</fullName>
    </submittedName>
</protein>
<proteinExistence type="predicted"/>
<dbReference type="AlphaFoldDB" id="A0A926JQ11"/>
<evidence type="ECO:0000313" key="2">
    <source>
        <dbReference type="Proteomes" id="UP000653730"/>
    </source>
</evidence>
<sequence length="132" mass="15392">MAFGFPPKCVQDIPFNGMDKSHFLIIAIDTAFDLGWKMMVIDETGFIARTRFSWRSWTEEVTMDINNEKATIKSECPGSQILDWGKNKINITAFLKAFKETKSRLTREEIEDKLTNLRKELKKEHNEEDTDQ</sequence>
<reference evidence="1 2" key="1">
    <citation type="submission" date="2020-09" db="EMBL/GenBank/DDBJ databases">
        <title>Sinomicrobium weinanense sp. nov., a halophilic bacteria isolated from saline-alkali soil.</title>
        <authorList>
            <person name="Wu P."/>
            <person name="Ren H."/>
            <person name="Mei Y."/>
            <person name="Liang Y."/>
            <person name="Chen Z."/>
        </authorList>
    </citation>
    <scope>NUCLEOTIDE SEQUENCE [LARGE SCALE GENOMIC DNA]</scope>
    <source>
        <strain evidence="1 2">FJxs</strain>
    </source>
</reference>
<gene>
    <name evidence="1" type="ORF">IBL28_04800</name>
</gene>
<name>A0A926JQ11_9FLAO</name>